<keyword evidence="1" id="KW-0472">Membrane</keyword>
<evidence type="ECO:0000256" key="1">
    <source>
        <dbReference type="SAM" id="Phobius"/>
    </source>
</evidence>
<dbReference type="AlphaFoldDB" id="A0A939QIQ0"/>
<keyword evidence="1" id="KW-0812">Transmembrane</keyword>
<keyword evidence="1" id="KW-1133">Transmembrane helix</keyword>
<reference evidence="2" key="1">
    <citation type="submission" date="2021-03" db="EMBL/GenBank/DDBJ databases">
        <title>Microbacterium sp. nov., a novel actinobacterium isolated from cow dung.</title>
        <authorList>
            <person name="Zhang L."/>
        </authorList>
    </citation>
    <scope>NUCLEOTIDE SEQUENCE</scope>
    <source>
        <strain evidence="2">NEAU-LLB</strain>
    </source>
</reference>
<accession>A0A939QIQ0</accession>
<comment type="caution">
    <text evidence="2">The sequence shown here is derived from an EMBL/GenBank/DDBJ whole genome shotgun (WGS) entry which is preliminary data.</text>
</comment>
<dbReference type="Proteomes" id="UP000680132">
    <property type="component" value="Unassembled WGS sequence"/>
</dbReference>
<evidence type="ECO:0000313" key="2">
    <source>
        <dbReference type="EMBL" id="MBO3663637.1"/>
    </source>
</evidence>
<protein>
    <submittedName>
        <fullName evidence="2">Uncharacterized protein</fullName>
    </submittedName>
</protein>
<evidence type="ECO:0000313" key="3">
    <source>
        <dbReference type="Proteomes" id="UP000680132"/>
    </source>
</evidence>
<organism evidence="2 3">
    <name type="scientific">Microbacterium stercoris</name>
    <dbReference type="NCBI Taxonomy" id="2820289"/>
    <lineage>
        <taxon>Bacteria</taxon>
        <taxon>Bacillati</taxon>
        <taxon>Actinomycetota</taxon>
        <taxon>Actinomycetes</taxon>
        <taxon>Micrococcales</taxon>
        <taxon>Microbacteriaceae</taxon>
        <taxon>Microbacterium</taxon>
    </lineage>
</organism>
<name>A0A939QIQ0_9MICO</name>
<keyword evidence="3" id="KW-1185">Reference proteome</keyword>
<proteinExistence type="predicted"/>
<sequence length="48" mass="4825">MENEIALIESLEPLEAPGWVEWVVGIGAGAVATGGLIYGSVALGVAIT</sequence>
<feature type="transmembrane region" description="Helical" evidence="1">
    <location>
        <begin position="22"/>
        <end position="47"/>
    </location>
</feature>
<gene>
    <name evidence="2" type="ORF">J5V96_08920</name>
</gene>
<dbReference type="RefSeq" id="WP_208502925.1">
    <property type="nucleotide sequence ID" value="NZ_JAGFOA010000003.1"/>
</dbReference>
<dbReference type="EMBL" id="JAGFOA010000003">
    <property type="protein sequence ID" value="MBO3663637.1"/>
    <property type="molecule type" value="Genomic_DNA"/>
</dbReference>